<dbReference type="InterPro" id="IPR036021">
    <property type="entry name" value="Tungsten_al_ferr_oxy-like_C"/>
</dbReference>
<comment type="cofactor">
    <cofactor evidence="8">
        <name>tungstopterin</name>
        <dbReference type="ChEBI" id="CHEBI:30402"/>
    </cofactor>
</comment>
<dbReference type="SMART" id="SM00790">
    <property type="entry name" value="AFOR_N"/>
    <property type="match status" value="1"/>
</dbReference>
<evidence type="ECO:0000256" key="6">
    <source>
        <dbReference type="ARBA" id="ARBA00023004"/>
    </source>
</evidence>
<dbReference type="EC" id="1.2.7.5" evidence="10"/>
<evidence type="ECO:0000256" key="3">
    <source>
        <dbReference type="ARBA" id="ARBA00022485"/>
    </source>
</evidence>
<dbReference type="InterPro" id="IPR013984">
    <property type="entry name" value="Ald_Fedxn_OxRdtase_dom2"/>
</dbReference>
<dbReference type="HOGENOM" id="CLU_020364_1_0_2"/>
<organism evidence="10 11">
    <name type="scientific">Ferroglobus placidus (strain DSM 10642 / AEDII12DO)</name>
    <dbReference type="NCBI Taxonomy" id="589924"/>
    <lineage>
        <taxon>Archaea</taxon>
        <taxon>Methanobacteriati</taxon>
        <taxon>Methanobacteriota</taxon>
        <taxon>Archaeoglobi</taxon>
        <taxon>Archaeoglobales</taxon>
        <taxon>Archaeoglobaceae</taxon>
        <taxon>Ferroglobus</taxon>
    </lineage>
</organism>
<dbReference type="SUPFAM" id="SSF56228">
    <property type="entry name" value="Aldehyde ferredoxin oxidoreductase, N-terminal domain"/>
    <property type="match status" value="1"/>
</dbReference>
<reference evidence="11" key="1">
    <citation type="submission" date="2010-02" db="EMBL/GenBank/DDBJ databases">
        <title>Complete sequence of Ferroglobus placidus DSM 10642.</title>
        <authorList>
            <consortium name="US DOE Joint Genome Institute"/>
            <person name="Lucas S."/>
            <person name="Copeland A."/>
            <person name="Lapidus A."/>
            <person name="Cheng J.-F."/>
            <person name="Bruce D."/>
            <person name="Goodwin L."/>
            <person name="Pitluck S."/>
            <person name="Saunders E."/>
            <person name="Brettin T."/>
            <person name="Detter J.C."/>
            <person name="Han C."/>
            <person name="Tapia R."/>
            <person name="Larimer F."/>
            <person name="Land M."/>
            <person name="Hauser L."/>
            <person name="Kyrpides N."/>
            <person name="Ivanova N."/>
            <person name="Holmes D."/>
            <person name="Lovley D."/>
            <person name="Kyrpides N."/>
            <person name="Anderson I.J."/>
            <person name="Woyke T."/>
        </authorList>
    </citation>
    <scope>NUCLEOTIDE SEQUENCE [LARGE SCALE GENOMIC DNA]</scope>
    <source>
        <strain evidence="11">DSM 10642 / AEDII12DO</strain>
    </source>
</reference>
<comment type="similarity">
    <text evidence="2">Belongs to the AOR/FOR family.</text>
</comment>
<keyword evidence="3" id="KW-0004">4Fe-4S</keyword>
<evidence type="ECO:0000256" key="8">
    <source>
        <dbReference type="ARBA" id="ARBA00049934"/>
    </source>
</evidence>
<dbReference type="PANTHER" id="PTHR30038:SF8">
    <property type="entry name" value="ALDEHYDE FERREDOXIN OXIDOREDUCTASE"/>
    <property type="match status" value="1"/>
</dbReference>
<evidence type="ECO:0000256" key="4">
    <source>
        <dbReference type="ARBA" id="ARBA00022723"/>
    </source>
</evidence>
<keyword evidence="5 10" id="KW-0560">Oxidoreductase</keyword>
<dbReference type="InterPro" id="IPR051919">
    <property type="entry name" value="W-dependent_AOR"/>
</dbReference>
<dbReference type="Gene3D" id="1.10.569.10">
    <property type="entry name" value="Aldehyde Ferredoxin Oxidoreductase Protein, subunit A, domain 2"/>
    <property type="match status" value="1"/>
</dbReference>
<dbReference type="PaxDb" id="589924-Ferp_1422"/>
<keyword evidence="6" id="KW-0408">Iron</keyword>
<dbReference type="GO" id="GO:0046872">
    <property type="term" value="F:metal ion binding"/>
    <property type="evidence" value="ECO:0007669"/>
    <property type="project" value="UniProtKB-KW"/>
</dbReference>
<dbReference type="InterPro" id="IPR001203">
    <property type="entry name" value="OxRdtase_Ald_Fedxn_C"/>
</dbReference>
<dbReference type="KEGG" id="fpl:Ferp_1422"/>
<protein>
    <submittedName>
        <fullName evidence="10">Aldehyde ferredoxin oxidoreductase</fullName>
        <ecNumber evidence="10">1.2.7.5</ecNumber>
    </submittedName>
</protein>
<gene>
    <name evidence="10" type="ordered locus">Ferp_1422</name>
</gene>
<evidence type="ECO:0000256" key="7">
    <source>
        <dbReference type="ARBA" id="ARBA00023014"/>
    </source>
</evidence>
<feature type="domain" description="Aldehyde ferredoxin oxidoreductase N-terminal" evidence="9">
    <location>
        <begin position="1"/>
        <end position="206"/>
    </location>
</feature>
<dbReference type="RefSeq" id="WP_012965916.1">
    <property type="nucleotide sequence ID" value="NC_013849.1"/>
</dbReference>
<evidence type="ECO:0000313" key="11">
    <source>
        <dbReference type="Proteomes" id="UP000002613"/>
    </source>
</evidence>
<dbReference type="OrthoDB" id="30771at2157"/>
<keyword evidence="7" id="KW-0411">Iron-sulfur</keyword>
<dbReference type="PANTHER" id="PTHR30038">
    <property type="entry name" value="ALDEHYDE FERREDOXIN OXIDOREDUCTASE"/>
    <property type="match status" value="1"/>
</dbReference>
<dbReference type="Gene3D" id="1.10.599.10">
    <property type="entry name" value="Aldehyde Ferredoxin Oxidoreductase Protein, subunit A, domain 3"/>
    <property type="match status" value="1"/>
</dbReference>
<dbReference type="Proteomes" id="UP000002613">
    <property type="component" value="Chromosome"/>
</dbReference>
<dbReference type="AlphaFoldDB" id="D3RYL0"/>
<name>D3RYL0_FERPA</name>
<sequence>MRSKVLTIDLSRYKYWVEDRKDLFEEYIGGVGVAVQLLKEELENAKGVDPLGEENVIVFSTGPFTPAYPLASKTVALFKSPLTSNLGESHAGGRSAAAIANAGYGAIVIKGRSRKPVYVVVDEDKVHFRDGRVIWSIQDSIVTGRIIAEREKGRGIRTVMRIGGGGLNLVRYACVTTETYRHFGRLGLGAVFGSKNLKALVVMGRKSFKPKDKENFRKVYDEIYDLAVKSDAMKKYHLLGTAVNVLPLNEFGGLPTKNLTEQRFDKAEEISGEALAENNLGRRIACAHCPVACIHIAALREEYETEKYFYKTLMISYDYELIYALGSMLGVGSREGLLKLIHRVEVYGLDAISTGVCLAWATEAYKRGLISKNETLLDLEFGNYENYIKAVDYIVSQPNDFYKALAKGVDEASRIYGGREFAMAFGRNEMPGYNTGYGAYIGYLIGLRHSHLDGAGYSIDQKWKDYSPKELVDELIREEQWRQILSSLVVCFFARGIYKPEIVVKAFKPLGVETDENELREIGKKIYEEKLRLKKKMGFSVEDLQVPERVFEADTPQGKLSRDYVKEALDYYKEIVSKI</sequence>
<comment type="cofactor">
    <cofactor evidence="1">
        <name>[4Fe-4S] cluster</name>
        <dbReference type="ChEBI" id="CHEBI:49883"/>
    </cofactor>
</comment>
<dbReference type="InterPro" id="IPR013983">
    <property type="entry name" value="Ald_Fedxn_OxRdtase_N"/>
</dbReference>
<dbReference type="Pfam" id="PF02730">
    <property type="entry name" value="AFOR_N"/>
    <property type="match status" value="1"/>
</dbReference>
<dbReference type="InterPro" id="IPR013985">
    <property type="entry name" value="Ald_Fedxn_OxRdtase_dom3"/>
</dbReference>
<dbReference type="eggNOG" id="arCOG00706">
    <property type="taxonomic scope" value="Archaea"/>
</dbReference>
<evidence type="ECO:0000256" key="5">
    <source>
        <dbReference type="ARBA" id="ARBA00023002"/>
    </source>
</evidence>
<dbReference type="GO" id="GO:0009055">
    <property type="term" value="F:electron transfer activity"/>
    <property type="evidence" value="ECO:0007669"/>
    <property type="project" value="InterPro"/>
</dbReference>
<accession>D3RYL0</accession>
<dbReference type="Gene3D" id="3.60.9.10">
    <property type="entry name" value="Aldehyde ferredoxin oxidoreductase, N-terminal domain"/>
    <property type="match status" value="1"/>
</dbReference>
<evidence type="ECO:0000256" key="2">
    <source>
        <dbReference type="ARBA" id="ARBA00011032"/>
    </source>
</evidence>
<evidence type="ECO:0000313" key="10">
    <source>
        <dbReference type="EMBL" id="ADC65573.1"/>
    </source>
</evidence>
<proteinExistence type="inferred from homology"/>
<dbReference type="SUPFAM" id="SSF48310">
    <property type="entry name" value="Aldehyde ferredoxin oxidoreductase, C-terminal domains"/>
    <property type="match status" value="1"/>
</dbReference>
<dbReference type="GO" id="GO:0033726">
    <property type="term" value="F:aldehyde ferredoxin oxidoreductase activity"/>
    <property type="evidence" value="ECO:0007669"/>
    <property type="project" value="UniProtKB-EC"/>
</dbReference>
<dbReference type="Pfam" id="PF01314">
    <property type="entry name" value="AFOR_C"/>
    <property type="match status" value="1"/>
</dbReference>
<dbReference type="GeneID" id="8778940"/>
<keyword evidence="4" id="KW-0479">Metal-binding</keyword>
<evidence type="ECO:0000256" key="1">
    <source>
        <dbReference type="ARBA" id="ARBA00001966"/>
    </source>
</evidence>
<dbReference type="STRING" id="589924.Ferp_1422"/>
<dbReference type="EMBL" id="CP001899">
    <property type="protein sequence ID" value="ADC65573.1"/>
    <property type="molecule type" value="Genomic_DNA"/>
</dbReference>
<evidence type="ECO:0000259" key="9">
    <source>
        <dbReference type="SMART" id="SM00790"/>
    </source>
</evidence>
<dbReference type="InterPro" id="IPR036503">
    <property type="entry name" value="Ald_Fedxn_OxRdtase_N_sf"/>
</dbReference>
<reference evidence="10 11" key="2">
    <citation type="journal article" date="2011" name="Stand. Genomic Sci.">
        <title>Complete genome sequence of Ferroglobus placidus AEDII12DO.</title>
        <authorList>
            <person name="Anderson I."/>
            <person name="Risso C."/>
            <person name="Holmes D."/>
            <person name="Lucas S."/>
            <person name="Copeland A."/>
            <person name="Lapidus A."/>
            <person name="Cheng J.F."/>
            <person name="Bruce D."/>
            <person name="Goodwin L."/>
            <person name="Pitluck S."/>
            <person name="Saunders E."/>
            <person name="Brettin T."/>
            <person name="Detter J.C."/>
            <person name="Han C."/>
            <person name="Tapia R."/>
            <person name="Larimer F."/>
            <person name="Land M."/>
            <person name="Hauser L."/>
            <person name="Woyke T."/>
            <person name="Lovley D."/>
            <person name="Kyrpides N."/>
            <person name="Ivanova N."/>
        </authorList>
    </citation>
    <scope>NUCLEOTIDE SEQUENCE [LARGE SCALE GENOMIC DNA]</scope>
    <source>
        <strain evidence="11">DSM 10642 / AEDII12DO</strain>
    </source>
</reference>
<keyword evidence="11" id="KW-1185">Reference proteome</keyword>
<dbReference type="GO" id="GO:0051539">
    <property type="term" value="F:4 iron, 4 sulfur cluster binding"/>
    <property type="evidence" value="ECO:0007669"/>
    <property type="project" value="UniProtKB-KW"/>
</dbReference>